<evidence type="ECO:0000256" key="1">
    <source>
        <dbReference type="ARBA" id="ARBA00022741"/>
    </source>
</evidence>
<protein>
    <submittedName>
        <fullName evidence="5">Biotin-dependent carboxyltransferase family protein</fullName>
    </submittedName>
</protein>
<dbReference type="GO" id="GO:0005524">
    <property type="term" value="F:ATP binding"/>
    <property type="evidence" value="ECO:0007669"/>
    <property type="project" value="UniProtKB-KW"/>
</dbReference>
<evidence type="ECO:0000256" key="3">
    <source>
        <dbReference type="ARBA" id="ARBA00022840"/>
    </source>
</evidence>
<keyword evidence="2" id="KW-0378">Hydrolase</keyword>
<dbReference type="InterPro" id="IPR052708">
    <property type="entry name" value="PxpC"/>
</dbReference>
<keyword evidence="6" id="KW-1185">Reference proteome</keyword>
<dbReference type="AlphaFoldDB" id="A0AAW9QIT2"/>
<dbReference type="Gene3D" id="2.40.100.10">
    <property type="entry name" value="Cyclophilin-like"/>
    <property type="match status" value="1"/>
</dbReference>
<dbReference type="InterPro" id="IPR029000">
    <property type="entry name" value="Cyclophilin-like_dom_sf"/>
</dbReference>
<dbReference type="GO" id="GO:0016787">
    <property type="term" value="F:hydrolase activity"/>
    <property type="evidence" value="ECO:0007669"/>
    <property type="project" value="UniProtKB-KW"/>
</dbReference>
<dbReference type="InterPro" id="IPR003778">
    <property type="entry name" value="CT_A_B"/>
</dbReference>
<dbReference type="EMBL" id="JAZIBG010000048">
    <property type="protein sequence ID" value="MEF7616747.1"/>
    <property type="molecule type" value="Genomic_DNA"/>
</dbReference>
<dbReference type="PANTHER" id="PTHR43309:SF5">
    <property type="entry name" value="5-OXOPROLINASE SUBUNIT C"/>
    <property type="match status" value="1"/>
</dbReference>
<evidence type="ECO:0000313" key="6">
    <source>
        <dbReference type="Proteomes" id="UP001336250"/>
    </source>
</evidence>
<organism evidence="5 6">
    <name type="scientific">Aquincola agrisoli</name>
    <dbReference type="NCBI Taxonomy" id="3119538"/>
    <lineage>
        <taxon>Bacteria</taxon>
        <taxon>Pseudomonadati</taxon>
        <taxon>Pseudomonadota</taxon>
        <taxon>Betaproteobacteria</taxon>
        <taxon>Burkholderiales</taxon>
        <taxon>Sphaerotilaceae</taxon>
        <taxon>Aquincola</taxon>
    </lineage>
</organism>
<reference evidence="5 6" key="1">
    <citation type="submission" date="2024-02" db="EMBL/GenBank/DDBJ databases">
        <title>Genome sequence of Aquincola sp. MAHUQ-54.</title>
        <authorList>
            <person name="Huq M.A."/>
        </authorList>
    </citation>
    <scope>NUCLEOTIDE SEQUENCE [LARGE SCALE GENOMIC DNA]</scope>
    <source>
        <strain evidence="5 6">MAHUQ-54</strain>
    </source>
</reference>
<keyword evidence="1" id="KW-0547">Nucleotide-binding</keyword>
<dbReference type="RefSeq" id="WP_332292315.1">
    <property type="nucleotide sequence ID" value="NZ_JAZIBG010000048.1"/>
</dbReference>
<proteinExistence type="predicted"/>
<sequence>MTIEVLKPGAQSQLQDMGRWGHQRFGVPVGGAMDAWSHRVANLLAGNEADEATLEIVLMGPSLRFTAPACIAICGADMSPRIGDEPVPMHRRVWVAAGTQLDFGRRMSGLRSYLAVRGGFGVAPVMGSRSTFVRGGFGGFEGRALRKGDVLPLGQGAGGAARPGDGLGAAGRPWSAAPLDPGVPEPAGVLPPAAADAVVTLRVVRGEHWGAFPPEMQAQFSQAVYRLSPQSDRMGYRLQGPALLRSSAAELISEGVAFGTVQVPPDGQPIVLMAERQSAGGYPKIAHIASVDLPLLAQVAPQQGLRFQAIALETAQALYLDREHRLAHLRDALAAPKEKTA</sequence>
<dbReference type="Proteomes" id="UP001336250">
    <property type="component" value="Unassembled WGS sequence"/>
</dbReference>
<comment type="caution">
    <text evidence="5">The sequence shown here is derived from an EMBL/GenBank/DDBJ whole genome shotgun (WGS) entry which is preliminary data.</text>
</comment>
<name>A0AAW9QIT2_9BURK</name>
<dbReference type="PANTHER" id="PTHR43309">
    <property type="entry name" value="5-OXOPROLINASE SUBUNIT C"/>
    <property type="match status" value="1"/>
</dbReference>
<evidence type="ECO:0000256" key="2">
    <source>
        <dbReference type="ARBA" id="ARBA00022801"/>
    </source>
</evidence>
<accession>A0AAW9QIT2</accession>
<gene>
    <name evidence="5" type="ORF">V4F39_22725</name>
</gene>
<dbReference type="NCBIfam" id="TIGR00724">
    <property type="entry name" value="urea_amlyse_rel"/>
    <property type="match status" value="1"/>
</dbReference>
<evidence type="ECO:0000313" key="5">
    <source>
        <dbReference type="EMBL" id="MEF7616747.1"/>
    </source>
</evidence>
<feature type="domain" description="Carboxyltransferase" evidence="4">
    <location>
        <begin position="24"/>
        <end position="325"/>
    </location>
</feature>
<keyword evidence="3" id="KW-0067">ATP-binding</keyword>
<dbReference type="SMART" id="SM00797">
    <property type="entry name" value="AHS2"/>
    <property type="match status" value="1"/>
</dbReference>
<dbReference type="Pfam" id="PF02626">
    <property type="entry name" value="CT_A_B"/>
    <property type="match status" value="1"/>
</dbReference>
<evidence type="ECO:0000259" key="4">
    <source>
        <dbReference type="SMART" id="SM00797"/>
    </source>
</evidence>